<dbReference type="SUPFAM" id="SSF56925">
    <property type="entry name" value="OMPA-like"/>
    <property type="match status" value="1"/>
</dbReference>
<comment type="caution">
    <text evidence="4">The sequence shown here is derived from an EMBL/GenBank/DDBJ whole genome shotgun (WGS) entry which is preliminary data.</text>
</comment>
<protein>
    <recommendedName>
        <fullName evidence="3">Outer membrane protein beta-barrel domain-containing protein</fullName>
    </recommendedName>
</protein>
<evidence type="ECO:0000313" key="4">
    <source>
        <dbReference type="EMBL" id="CAH0532632.1"/>
    </source>
</evidence>
<dbReference type="EMBL" id="CAKLDI010000001">
    <property type="protein sequence ID" value="CAH0532632.1"/>
    <property type="molecule type" value="Genomic_DNA"/>
</dbReference>
<dbReference type="InterPro" id="IPR027385">
    <property type="entry name" value="Beta-barrel_OMP"/>
</dbReference>
<feature type="domain" description="Outer membrane protein beta-barrel" evidence="3">
    <location>
        <begin position="7"/>
        <end position="205"/>
    </location>
</feature>
<reference evidence="4" key="1">
    <citation type="submission" date="2021-11" db="EMBL/GenBank/DDBJ databases">
        <authorList>
            <person name="Rodrigo-Torres L."/>
            <person name="Arahal R. D."/>
            <person name="Lucena T."/>
        </authorList>
    </citation>
    <scope>NUCLEOTIDE SEQUENCE</scope>
    <source>
        <strain evidence="4">CECT 7929</strain>
    </source>
</reference>
<evidence type="ECO:0000256" key="1">
    <source>
        <dbReference type="ARBA" id="ARBA00022729"/>
    </source>
</evidence>
<dbReference type="Proteomes" id="UP000838672">
    <property type="component" value="Unassembled WGS sequence"/>
</dbReference>
<name>A0ABN8DTA4_9VIBR</name>
<proteinExistence type="predicted"/>
<feature type="chain" id="PRO_5047477670" description="Outer membrane protein beta-barrel domain-containing protein" evidence="2">
    <location>
        <begin position="21"/>
        <end position="205"/>
    </location>
</feature>
<gene>
    <name evidence="4" type="ORF">VST7929_00472</name>
</gene>
<dbReference type="Pfam" id="PF13505">
    <property type="entry name" value="OMP_b-brl"/>
    <property type="match status" value="1"/>
</dbReference>
<evidence type="ECO:0000256" key="2">
    <source>
        <dbReference type="SAM" id="SignalP"/>
    </source>
</evidence>
<organism evidence="4 5">
    <name type="scientific">Vibrio stylophorae</name>
    <dbReference type="NCBI Taxonomy" id="659351"/>
    <lineage>
        <taxon>Bacteria</taxon>
        <taxon>Pseudomonadati</taxon>
        <taxon>Pseudomonadota</taxon>
        <taxon>Gammaproteobacteria</taxon>
        <taxon>Vibrionales</taxon>
        <taxon>Vibrionaceae</taxon>
        <taxon>Vibrio</taxon>
    </lineage>
</organism>
<keyword evidence="1 2" id="KW-0732">Signal</keyword>
<dbReference type="RefSeq" id="WP_237464585.1">
    <property type="nucleotide sequence ID" value="NZ_CAKLDI010000001.1"/>
</dbReference>
<keyword evidence="5" id="KW-1185">Reference proteome</keyword>
<evidence type="ECO:0000313" key="5">
    <source>
        <dbReference type="Proteomes" id="UP000838672"/>
    </source>
</evidence>
<evidence type="ECO:0000259" key="3">
    <source>
        <dbReference type="Pfam" id="PF13505"/>
    </source>
</evidence>
<sequence>MKKILLTACLSAALCAPAMADDSGFRMGVGYTFTKAEVDVLGLSTSYGDGIKWELGYDFNRFLSITASYETNKGDTDIVEVAGTPGDPGATPPVPATPDQFYQADGKTLKTGVELGYGFEFNSDIQNGYVRPYLSAGYLYYEEDTIDSDTFYYGVGIHFQGDSGAYINVSYDFASLDKFNVSGLGSVNTSDIDLSQGSVVFGYRF</sequence>
<accession>A0ABN8DTA4</accession>
<dbReference type="InterPro" id="IPR011250">
    <property type="entry name" value="OMP/PagP_B-barrel"/>
</dbReference>
<feature type="signal peptide" evidence="2">
    <location>
        <begin position="1"/>
        <end position="20"/>
    </location>
</feature>